<keyword evidence="5" id="KW-0949">S-adenosyl-L-methionine</keyword>
<dbReference type="InterPro" id="IPR022749">
    <property type="entry name" value="D12N6_MeTrfase_N"/>
</dbReference>
<dbReference type="EMBL" id="QSJM01000024">
    <property type="protein sequence ID" value="RHD80557.1"/>
    <property type="molecule type" value="Genomic_DNA"/>
</dbReference>
<keyword evidence="4 11" id="KW-0808">Transferase</keyword>
<dbReference type="PRINTS" id="PR00507">
    <property type="entry name" value="N12N6MTFRASE"/>
</dbReference>
<evidence type="ECO:0000313" key="11">
    <source>
        <dbReference type="EMBL" id="RGV13954.1"/>
    </source>
</evidence>
<evidence type="ECO:0000256" key="7">
    <source>
        <dbReference type="ARBA" id="ARBA00047942"/>
    </source>
</evidence>
<dbReference type="Proteomes" id="UP000283429">
    <property type="component" value="Unassembled WGS sequence"/>
</dbReference>
<evidence type="ECO:0000259" key="9">
    <source>
        <dbReference type="Pfam" id="PF12161"/>
    </source>
</evidence>
<proteinExistence type="inferred from homology"/>
<dbReference type="EMBL" id="QRYT01000001">
    <property type="protein sequence ID" value="RGV13954.1"/>
    <property type="molecule type" value="Genomic_DNA"/>
</dbReference>
<dbReference type="GO" id="GO:0009007">
    <property type="term" value="F:site-specific DNA-methyltransferase (adenine-specific) activity"/>
    <property type="evidence" value="ECO:0007669"/>
    <property type="project" value="UniProtKB-EC"/>
</dbReference>
<organism evidence="11 14">
    <name type="scientific">Phocaeicola vulgatus</name>
    <name type="common">Bacteroides vulgatus</name>
    <dbReference type="NCBI Taxonomy" id="821"/>
    <lineage>
        <taxon>Bacteria</taxon>
        <taxon>Pseudomonadati</taxon>
        <taxon>Bacteroidota</taxon>
        <taxon>Bacteroidia</taxon>
        <taxon>Bacteroidales</taxon>
        <taxon>Bacteroidaceae</taxon>
        <taxon>Phocaeicola</taxon>
    </lineage>
</organism>
<protein>
    <recommendedName>
        <fullName evidence="2">site-specific DNA-methyltransferase (adenine-specific)</fullName>
        <ecNumber evidence="2">2.1.1.72</ecNumber>
    </recommendedName>
</protein>
<dbReference type="GeneID" id="60062822"/>
<keyword evidence="6" id="KW-0680">Restriction system</keyword>
<evidence type="ECO:0000256" key="3">
    <source>
        <dbReference type="ARBA" id="ARBA00022603"/>
    </source>
</evidence>
<dbReference type="EMBL" id="JAKKWZ010000038">
    <property type="protein sequence ID" value="MCG0341568.1"/>
    <property type="molecule type" value="Genomic_DNA"/>
</dbReference>
<dbReference type="Gene3D" id="1.20.1260.30">
    <property type="match status" value="1"/>
</dbReference>
<feature type="domain" description="N6 adenine-specific DNA methyltransferase N-terminal" evidence="9">
    <location>
        <begin position="13"/>
        <end position="140"/>
    </location>
</feature>
<evidence type="ECO:0000256" key="5">
    <source>
        <dbReference type="ARBA" id="ARBA00022691"/>
    </source>
</evidence>
<evidence type="ECO:0000256" key="6">
    <source>
        <dbReference type="ARBA" id="ARBA00022747"/>
    </source>
</evidence>
<dbReference type="InterPro" id="IPR003356">
    <property type="entry name" value="DNA_methylase_A-5"/>
</dbReference>
<evidence type="ECO:0000313" key="14">
    <source>
        <dbReference type="Proteomes" id="UP000285379"/>
    </source>
</evidence>
<evidence type="ECO:0000313" key="13">
    <source>
        <dbReference type="Proteomes" id="UP000283429"/>
    </source>
</evidence>
<dbReference type="RefSeq" id="WP_005938332.1">
    <property type="nucleotide sequence ID" value="NZ_JAKKWZ010000038.1"/>
</dbReference>
<evidence type="ECO:0000256" key="1">
    <source>
        <dbReference type="ARBA" id="ARBA00006594"/>
    </source>
</evidence>
<reference evidence="13 14" key="1">
    <citation type="submission" date="2018-08" db="EMBL/GenBank/DDBJ databases">
        <title>A genome reference for cultivated species of the human gut microbiota.</title>
        <authorList>
            <person name="Zou Y."/>
            <person name="Xue W."/>
            <person name="Luo G."/>
        </authorList>
    </citation>
    <scope>NUCLEOTIDE SEQUENCE [LARGE SCALE GENOMIC DNA]</scope>
    <source>
        <strain evidence="11 14">AF14-8</strain>
        <strain evidence="12 13">AM30-40</strain>
    </source>
</reference>
<dbReference type="SUPFAM" id="SSF53335">
    <property type="entry name" value="S-adenosyl-L-methionine-dependent methyltransferases"/>
    <property type="match status" value="1"/>
</dbReference>
<dbReference type="InterPro" id="IPR038333">
    <property type="entry name" value="T1MK-like_N_sf"/>
</dbReference>
<evidence type="ECO:0000313" key="12">
    <source>
        <dbReference type="EMBL" id="RHD80557.1"/>
    </source>
</evidence>
<sequence length="519" mass="58729">MAKKAKSVKEQTLEQKLWGAAEKLRGNLDAAEYKSVVLGLVFLKYINDSFKAKYEELTSDPYGDPEDADEYIGDNIFFVPKESRWKLIADSALTAEIGIVIDKAMEAIEKDNAHLKGILPKNYARPELDKRRLGEVVDIFDNTVFDVSQARDVLGRVYEYFLGEFAREEGKKGGEFYTPECVVRTLVEVLQPYEGKIFDPACGSGGMFVQSAKFIERHSGNMNNISVFGQEMNSNTWRLAKMNLAIRGIEANFGETWADSFHNDQHPFRKFDFVMANPPFNISDWGGDKLKDDPRWVYGIPPEGNANYAWIQHMIYHLNDNGRIGLVLANGSLSSQSGGEGDIRRKLIEADLVEGIVAMPSQLFYNVQIPCCLWFFNKKKTQAGKTLFIDARNLGYMFDRTHRRLSSGTPNPEENEKCQEAERTTNDIARIAEAFEQYREGNLVPEAGFSAVATIEEMAAQDFVLTPGRYVGIAETEDDGEPFEEKMARLTSELSDLFEQSHKLEDEIRKQLGRIGYKI</sequence>
<dbReference type="Pfam" id="PF12161">
    <property type="entry name" value="HsdM_N"/>
    <property type="match status" value="1"/>
</dbReference>
<comment type="catalytic activity">
    <reaction evidence="7">
        <text>a 2'-deoxyadenosine in DNA + S-adenosyl-L-methionine = an N(6)-methyl-2'-deoxyadenosine in DNA + S-adenosyl-L-homocysteine + H(+)</text>
        <dbReference type="Rhea" id="RHEA:15197"/>
        <dbReference type="Rhea" id="RHEA-COMP:12418"/>
        <dbReference type="Rhea" id="RHEA-COMP:12419"/>
        <dbReference type="ChEBI" id="CHEBI:15378"/>
        <dbReference type="ChEBI" id="CHEBI:57856"/>
        <dbReference type="ChEBI" id="CHEBI:59789"/>
        <dbReference type="ChEBI" id="CHEBI:90615"/>
        <dbReference type="ChEBI" id="CHEBI:90616"/>
        <dbReference type="EC" id="2.1.1.72"/>
    </reaction>
</comment>
<evidence type="ECO:0000313" key="10">
    <source>
        <dbReference type="EMBL" id="MCG0341568.1"/>
    </source>
</evidence>
<gene>
    <name evidence="12" type="ORF">DW783_09360</name>
    <name evidence="11" type="ORF">DWW27_00925</name>
    <name evidence="10" type="ORF">L4X52_16530</name>
</gene>
<keyword evidence="3 11" id="KW-0489">Methyltransferase</keyword>
<dbReference type="GO" id="GO:0003677">
    <property type="term" value="F:DNA binding"/>
    <property type="evidence" value="ECO:0007669"/>
    <property type="project" value="InterPro"/>
</dbReference>
<dbReference type="GO" id="GO:0032259">
    <property type="term" value="P:methylation"/>
    <property type="evidence" value="ECO:0007669"/>
    <property type="project" value="UniProtKB-KW"/>
</dbReference>
<dbReference type="CDD" id="cd02440">
    <property type="entry name" value="AdoMet_MTases"/>
    <property type="match status" value="1"/>
</dbReference>
<reference evidence="10" key="2">
    <citation type="submission" date="2022-01" db="EMBL/GenBank/DDBJ databases">
        <authorList>
            <person name="Mingchao X."/>
        </authorList>
    </citation>
    <scope>NUCLEOTIDE SEQUENCE</scope>
    <source>
        <strain evidence="10">Bv4372</strain>
    </source>
</reference>
<dbReference type="PANTHER" id="PTHR42998">
    <property type="entry name" value="TYPE I RESTRICTION ENZYME HINDVIIP M PROTEIN-RELATED"/>
    <property type="match status" value="1"/>
</dbReference>
<dbReference type="Gene3D" id="3.40.50.150">
    <property type="entry name" value="Vaccinia Virus protein VP39"/>
    <property type="match status" value="1"/>
</dbReference>
<comment type="similarity">
    <text evidence="1">Belongs to the N(4)/N(6)-methyltransferase family.</text>
</comment>
<evidence type="ECO:0000256" key="4">
    <source>
        <dbReference type="ARBA" id="ARBA00022679"/>
    </source>
</evidence>
<dbReference type="InterPro" id="IPR052916">
    <property type="entry name" value="Type-I_RE_MTase_Subunit"/>
</dbReference>
<name>A0A412VWB4_PHOVU</name>
<accession>A0A412VWB4</accession>
<dbReference type="PANTHER" id="PTHR42998:SF1">
    <property type="entry name" value="TYPE I RESTRICTION ENZYME HINDI METHYLASE SUBUNIT"/>
    <property type="match status" value="1"/>
</dbReference>
<dbReference type="InterPro" id="IPR029063">
    <property type="entry name" value="SAM-dependent_MTases_sf"/>
</dbReference>
<dbReference type="GO" id="GO:0009307">
    <property type="term" value="P:DNA restriction-modification system"/>
    <property type="evidence" value="ECO:0007669"/>
    <property type="project" value="UniProtKB-KW"/>
</dbReference>
<dbReference type="AlphaFoldDB" id="A0A412VWB4"/>
<dbReference type="EC" id="2.1.1.72" evidence="2"/>
<dbReference type="Pfam" id="PF02384">
    <property type="entry name" value="N6_Mtase"/>
    <property type="match status" value="1"/>
</dbReference>
<evidence type="ECO:0000259" key="8">
    <source>
        <dbReference type="Pfam" id="PF02384"/>
    </source>
</evidence>
<dbReference type="Proteomes" id="UP000285379">
    <property type="component" value="Unassembled WGS sequence"/>
</dbReference>
<feature type="domain" description="DNA methylase adenine-specific" evidence="8">
    <location>
        <begin position="150"/>
        <end position="479"/>
    </location>
</feature>
<dbReference type="Proteomes" id="UP001201179">
    <property type="component" value="Unassembled WGS sequence"/>
</dbReference>
<evidence type="ECO:0000256" key="2">
    <source>
        <dbReference type="ARBA" id="ARBA00011900"/>
    </source>
</evidence>
<dbReference type="GO" id="GO:0008170">
    <property type="term" value="F:N-methyltransferase activity"/>
    <property type="evidence" value="ECO:0007669"/>
    <property type="project" value="InterPro"/>
</dbReference>
<comment type="caution">
    <text evidence="11">The sequence shown here is derived from an EMBL/GenBank/DDBJ whole genome shotgun (WGS) entry which is preliminary data.</text>
</comment>